<evidence type="ECO:0000256" key="7">
    <source>
        <dbReference type="ARBA" id="ARBA00022840"/>
    </source>
</evidence>
<evidence type="ECO:0000259" key="15">
    <source>
        <dbReference type="PROSITE" id="PS50967"/>
    </source>
</evidence>
<dbReference type="Pfam" id="PF00570">
    <property type="entry name" value="HRDC"/>
    <property type="match status" value="1"/>
</dbReference>
<proteinExistence type="inferred from homology"/>
<dbReference type="SUPFAM" id="SSF52540">
    <property type="entry name" value="P-loop containing nucleoside triphosphate hydrolases"/>
    <property type="match status" value="1"/>
</dbReference>
<dbReference type="Pfam" id="PF00270">
    <property type="entry name" value="DEAD"/>
    <property type="match status" value="1"/>
</dbReference>
<dbReference type="Pfam" id="PF00271">
    <property type="entry name" value="Helicase_C"/>
    <property type="match status" value="1"/>
</dbReference>
<dbReference type="GO" id="GO:0046872">
    <property type="term" value="F:metal ion binding"/>
    <property type="evidence" value="ECO:0007669"/>
    <property type="project" value="UniProtKB-KW"/>
</dbReference>
<evidence type="ECO:0000256" key="5">
    <source>
        <dbReference type="ARBA" id="ARBA00022801"/>
    </source>
</evidence>
<dbReference type="PROSITE" id="PS51194">
    <property type="entry name" value="HELICASE_CTER"/>
    <property type="match status" value="1"/>
</dbReference>
<dbReference type="NCBIfam" id="TIGR00614">
    <property type="entry name" value="recQ_fam"/>
    <property type="match status" value="1"/>
</dbReference>
<dbReference type="GO" id="GO:0009378">
    <property type="term" value="F:four-way junction helicase activity"/>
    <property type="evidence" value="ECO:0007669"/>
    <property type="project" value="TreeGrafter"/>
</dbReference>
<evidence type="ECO:0000256" key="14">
    <source>
        <dbReference type="SAM" id="MobiDB-lite"/>
    </source>
</evidence>
<name>A0AA37VFR8_9BACT</name>
<feature type="domain" description="Helicase ATP-binding" evidence="16">
    <location>
        <begin position="34"/>
        <end position="202"/>
    </location>
</feature>
<keyword evidence="4" id="KW-0547">Nucleotide-binding</keyword>
<evidence type="ECO:0000256" key="4">
    <source>
        <dbReference type="ARBA" id="ARBA00022741"/>
    </source>
</evidence>
<dbReference type="InterPro" id="IPR002121">
    <property type="entry name" value="HRDC_dom"/>
</dbReference>
<dbReference type="InterPro" id="IPR014001">
    <property type="entry name" value="Helicase_ATP-bd"/>
</dbReference>
<dbReference type="CDD" id="cd17920">
    <property type="entry name" value="DEXHc_RecQ"/>
    <property type="match status" value="1"/>
</dbReference>
<dbReference type="InterPro" id="IPR032284">
    <property type="entry name" value="RecQ_Zn-bd"/>
</dbReference>
<keyword evidence="3" id="KW-0479">Metal-binding</keyword>
<keyword evidence="7" id="KW-0067">ATP-binding</keyword>
<dbReference type="InterPro" id="IPR027417">
    <property type="entry name" value="P-loop_NTPase"/>
</dbReference>
<evidence type="ECO:0000256" key="13">
    <source>
        <dbReference type="ARBA" id="ARBA00044550"/>
    </source>
</evidence>
<reference evidence="18" key="1">
    <citation type="submission" date="2022-08" db="EMBL/GenBank/DDBJ databases">
        <title>Draft genome sequencing of Roseisolibacter agri AW1220.</title>
        <authorList>
            <person name="Tobiishi Y."/>
            <person name="Tonouchi A."/>
        </authorList>
    </citation>
    <scope>NUCLEOTIDE SEQUENCE</scope>
    <source>
        <strain evidence="18">AW1220</strain>
    </source>
</reference>
<dbReference type="Gene3D" id="3.40.50.300">
    <property type="entry name" value="P-loop containing nucleotide triphosphate hydrolases"/>
    <property type="match status" value="3"/>
</dbReference>
<evidence type="ECO:0000259" key="17">
    <source>
        <dbReference type="PROSITE" id="PS51194"/>
    </source>
</evidence>
<comment type="catalytic activity">
    <reaction evidence="10">
        <text>Couples ATP hydrolysis with the unwinding of duplex DNA by translocating in the 3'-5' direction.</text>
        <dbReference type="EC" id="5.6.2.4"/>
    </reaction>
</comment>
<keyword evidence="9" id="KW-0413">Isomerase</keyword>
<dbReference type="PANTHER" id="PTHR13710">
    <property type="entry name" value="DNA HELICASE RECQ FAMILY MEMBER"/>
    <property type="match status" value="1"/>
</dbReference>
<dbReference type="SMART" id="SM00487">
    <property type="entry name" value="DEXDc"/>
    <property type="match status" value="1"/>
</dbReference>
<evidence type="ECO:0000256" key="11">
    <source>
        <dbReference type="ARBA" id="ARBA00034808"/>
    </source>
</evidence>
<dbReference type="Proteomes" id="UP001161325">
    <property type="component" value="Unassembled WGS sequence"/>
</dbReference>
<dbReference type="GO" id="GO:0005524">
    <property type="term" value="F:ATP binding"/>
    <property type="evidence" value="ECO:0007669"/>
    <property type="project" value="UniProtKB-KW"/>
</dbReference>
<dbReference type="InterPro" id="IPR004589">
    <property type="entry name" value="DNA_helicase_ATP-dep_RecQ"/>
</dbReference>
<evidence type="ECO:0000256" key="6">
    <source>
        <dbReference type="ARBA" id="ARBA00022806"/>
    </source>
</evidence>
<dbReference type="InterPro" id="IPR010997">
    <property type="entry name" value="HRDC-like_sf"/>
</dbReference>
<dbReference type="SUPFAM" id="SSF47819">
    <property type="entry name" value="HRDC-like"/>
    <property type="match status" value="1"/>
</dbReference>
<sequence length="692" mass="75511">MSQQVTTPTLDDARALLRARFGYPEFRPGQERAVRAVLEGRDTLVILPTGGGKSLCYQVPALLLPGLTVVVSPLISLMKDQVDALTARGLPAAFINSTLTTAQAQERFTRAARGELKLLYVAPERFDFGNTADRLREMGVALLAVDEAHCISEWGHDFRPSYLRMRRVREALGDPVTIALTATATPEVRRDIAAQLGLHEPETVITGFDRTNLHYHVVPVKGDREKDAALADVLARNDGQAIVYASTRKSVERVTEVLTRAKIPTVAYHAGLDDAHRHEVQDSFMNEDVRAIVATNAFGMGIDKPNVRLVVHHAMPGSLEAYYQEAGRAGRDGLPSEVFLLHSFPDRFTHEFFIKGAYPERQLVEQVFERLRRDADRSGLVQYGAEDLAVALPGKVSAREVESALRVMSQADLIRTESESPSRVHVRLLATPDRIKRELGSDPMALELLRALWRIAGKQLESGAIVDLDALPPGMGGGQGALPVLEALQARQFVVVERAGGGTRLTDPRRALADAPIDWNGLERRRRAELSKVDAMQRYAYHTGCRRHFVLRYFGDPAARNQCSGCDNCLGIKHTVTAPALPTAVPKPGGGRSRARSGGGASAPAPSQEMVLGPEEAALFAALKAVRGELARAEQVPAYVVFPDRTLAELAVRRPRTLSAMGEVRGVGPAKLEKYGARFLTALREAEGTEAA</sequence>
<accession>A0AA37VFR8</accession>
<dbReference type="EC" id="5.6.2.4" evidence="11"/>
<dbReference type="GO" id="GO:0043590">
    <property type="term" value="C:bacterial nucleoid"/>
    <property type="evidence" value="ECO:0007669"/>
    <property type="project" value="TreeGrafter"/>
</dbReference>
<dbReference type="GO" id="GO:0005737">
    <property type="term" value="C:cytoplasm"/>
    <property type="evidence" value="ECO:0007669"/>
    <property type="project" value="TreeGrafter"/>
</dbReference>
<dbReference type="PANTHER" id="PTHR13710:SF105">
    <property type="entry name" value="ATP-DEPENDENT DNA HELICASE Q1"/>
    <property type="match status" value="1"/>
</dbReference>
<keyword evidence="6" id="KW-0347">Helicase</keyword>
<dbReference type="PROSITE" id="PS51192">
    <property type="entry name" value="HELICASE_ATP_BIND_1"/>
    <property type="match status" value="1"/>
</dbReference>
<keyword evidence="5" id="KW-0378">Hydrolase</keyword>
<feature type="domain" description="HRDC" evidence="15">
    <location>
        <begin position="613"/>
        <end position="692"/>
    </location>
</feature>
<dbReference type="SMART" id="SM00341">
    <property type="entry name" value="HRDC"/>
    <property type="match status" value="1"/>
</dbReference>
<dbReference type="PROSITE" id="PS50967">
    <property type="entry name" value="HRDC"/>
    <property type="match status" value="1"/>
</dbReference>
<protein>
    <recommendedName>
        <fullName evidence="12">ATP-dependent DNA helicase RecQ</fullName>
        <ecNumber evidence="11">5.6.2.4</ecNumber>
    </recommendedName>
    <alternativeName>
        <fullName evidence="13">DNA 3'-5' helicase RecQ</fullName>
    </alternativeName>
</protein>
<feature type="region of interest" description="Disordered" evidence="14">
    <location>
        <begin position="581"/>
        <end position="608"/>
    </location>
</feature>
<dbReference type="InterPro" id="IPR011545">
    <property type="entry name" value="DEAD/DEAH_box_helicase_dom"/>
</dbReference>
<comment type="similarity">
    <text evidence="2">Belongs to the helicase family. RecQ subfamily.</text>
</comment>
<dbReference type="SMART" id="SM00490">
    <property type="entry name" value="HELICc"/>
    <property type="match status" value="1"/>
</dbReference>
<evidence type="ECO:0000256" key="10">
    <source>
        <dbReference type="ARBA" id="ARBA00034617"/>
    </source>
</evidence>
<comment type="cofactor">
    <cofactor evidence="1">
        <name>Mg(2+)</name>
        <dbReference type="ChEBI" id="CHEBI:18420"/>
    </cofactor>
</comment>
<evidence type="ECO:0000313" key="18">
    <source>
        <dbReference type="EMBL" id="GLC27314.1"/>
    </source>
</evidence>
<evidence type="ECO:0000256" key="2">
    <source>
        <dbReference type="ARBA" id="ARBA00005446"/>
    </source>
</evidence>
<keyword evidence="8" id="KW-0238">DNA-binding</keyword>
<evidence type="ECO:0000256" key="9">
    <source>
        <dbReference type="ARBA" id="ARBA00023235"/>
    </source>
</evidence>
<evidence type="ECO:0000256" key="1">
    <source>
        <dbReference type="ARBA" id="ARBA00001946"/>
    </source>
</evidence>
<evidence type="ECO:0000256" key="8">
    <source>
        <dbReference type="ARBA" id="ARBA00023125"/>
    </source>
</evidence>
<dbReference type="GO" id="GO:0030894">
    <property type="term" value="C:replisome"/>
    <property type="evidence" value="ECO:0007669"/>
    <property type="project" value="TreeGrafter"/>
</dbReference>
<evidence type="ECO:0000313" key="19">
    <source>
        <dbReference type="Proteomes" id="UP001161325"/>
    </source>
</evidence>
<dbReference type="InterPro" id="IPR001650">
    <property type="entry name" value="Helicase_C-like"/>
</dbReference>
<dbReference type="Gene3D" id="1.10.150.80">
    <property type="entry name" value="HRDC domain"/>
    <property type="match status" value="1"/>
</dbReference>
<evidence type="ECO:0000256" key="12">
    <source>
        <dbReference type="ARBA" id="ARBA00044535"/>
    </source>
</evidence>
<dbReference type="Pfam" id="PF16124">
    <property type="entry name" value="RecQ_Zn_bind"/>
    <property type="match status" value="1"/>
</dbReference>
<dbReference type="GO" id="GO:0003677">
    <property type="term" value="F:DNA binding"/>
    <property type="evidence" value="ECO:0007669"/>
    <property type="project" value="UniProtKB-KW"/>
</dbReference>
<dbReference type="EMBL" id="BRXS01000006">
    <property type="protein sequence ID" value="GLC27314.1"/>
    <property type="molecule type" value="Genomic_DNA"/>
</dbReference>
<evidence type="ECO:0000259" key="16">
    <source>
        <dbReference type="PROSITE" id="PS51192"/>
    </source>
</evidence>
<feature type="compositionally biased region" description="Gly residues" evidence="14">
    <location>
        <begin position="588"/>
        <end position="601"/>
    </location>
</feature>
<feature type="domain" description="Helicase C-terminal" evidence="17">
    <location>
        <begin position="229"/>
        <end position="389"/>
    </location>
</feature>
<dbReference type="FunFam" id="3.40.50.300:FF:000296">
    <property type="entry name" value="ATP-dependent DNA helicase RecQ"/>
    <property type="match status" value="1"/>
</dbReference>
<evidence type="ECO:0000256" key="3">
    <source>
        <dbReference type="ARBA" id="ARBA00022723"/>
    </source>
</evidence>
<dbReference type="GO" id="GO:0043138">
    <property type="term" value="F:3'-5' DNA helicase activity"/>
    <property type="evidence" value="ECO:0007669"/>
    <property type="project" value="UniProtKB-EC"/>
</dbReference>
<gene>
    <name evidence="18" type="ORF">rosag_38270</name>
</gene>
<dbReference type="RefSeq" id="WP_284351756.1">
    <property type="nucleotide sequence ID" value="NZ_BRXS01000006.1"/>
</dbReference>
<dbReference type="GO" id="GO:0016787">
    <property type="term" value="F:hydrolase activity"/>
    <property type="evidence" value="ECO:0007669"/>
    <property type="project" value="UniProtKB-KW"/>
</dbReference>
<dbReference type="InterPro" id="IPR044876">
    <property type="entry name" value="HRDC_dom_sf"/>
</dbReference>
<dbReference type="GO" id="GO:0006310">
    <property type="term" value="P:DNA recombination"/>
    <property type="evidence" value="ECO:0007669"/>
    <property type="project" value="InterPro"/>
</dbReference>
<dbReference type="AlphaFoldDB" id="A0AA37VFR8"/>
<organism evidence="18 19">
    <name type="scientific">Roseisolibacter agri</name>
    <dbReference type="NCBI Taxonomy" id="2014610"/>
    <lineage>
        <taxon>Bacteria</taxon>
        <taxon>Pseudomonadati</taxon>
        <taxon>Gemmatimonadota</taxon>
        <taxon>Gemmatimonadia</taxon>
        <taxon>Gemmatimonadales</taxon>
        <taxon>Gemmatimonadaceae</taxon>
        <taxon>Roseisolibacter</taxon>
    </lineage>
</organism>
<comment type="caution">
    <text evidence="18">The sequence shown here is derived from an EMBL/GenBank/DDBJ whole genome shotgun (WGS) entry which is preliminary data.</text>
</comment>
<keyword evidence="19" id="KW-1185">Reference proteome</keyword>
<dbReference type="GO" id="GO:0006281">
    <property type="term" value="P:DNA repair"/>
    <property type="evidence" value="ECO:0007669"/>
    <property type="project" value="TreeGrafter"/>
</dbReference>